<organism evidence="3 4">
    <name type="scientific">Rhizobium etli (strain ATCC 51251 / DSM 11541 / JCM 21823 / NBRC 15573 / CFN 42)</name>
    <dbReference type="NCBI Taxonomy" id="347834"/>
    <lineage>
        <taxon>Bacteria</taxon>
        <taxon>Pseudomonadati</taxon>
        <taxon>Pseudomonadota</taxon>
        <taxon>Alphaproteobacteria</taxon>
        <taxon>Hyphomicrobiales</taxon>
        <taxon>Rhizobiaceae</taxon>
        <taxon>Rhizobium/Agrobacterium group</taxon>
        <taxon>Rhizobium</taxon>
    </lineage>
</organism>
<dbReference type="Proteomes" id="UP000001936">
    <property type="component" value="Chromosome"/>
</dbReference>
<name>Q2KC74_RHIEC</name>
<dbReference type="KEGG" id="ret:RHE_CH00748"/>
<dbReference type="CAZy" id="GT4">
    <property type="family name" value="Glycosyltransferase Family 4"/>
</dbReference>
<accession>Q2KC74</accession>
<dbReference type="HOGENOM" id="CLU_009583_2_1_5"/>
<dbReference type="InterPro" id="IPR028098">
    <property type="entry name" value="Glyco_trans_4-like_N"/>
</dbReference>
<protein>
    <submittedName>
        <fullName evidence="3">Probable glycosyltransferase protein</fullName>
    </submittedName>
</protein>
<sequence>MRVLHFFKTYWPDTFGGVERTIHAIAKGTQKHGICSEVLSLSPSPDTNTMLFDGHMAYKAKLDFEFASTGFSRDVFRHFRKLSKEADIIHFHFPWPLMDIVDLATRHGKPAIVTYHSDIVKQKTLLKFYRPLMSRFLRGMDRIVATSPNYLQSSEVLRAFSSKTSVIPLGLSEGDYPVVAEEAKARWRSRLPKRFFLFIGVLRYYKGVHVLLEAARQTGFDVVLIGNGPTEDELKRTVRQQNLSNVHFLGGLPDADKVAILDLSLGLVFPSHLRSEAFGLSLVEAAMRGKPMISCEIGTGTSFVNLDGETGLVIPPNDTTALSQAMARLWNDDPLAISYGVNARQRYEVNFTAERMAQSYAELYRNVAGSR</sequence>
<evidence type="ECO:0000259" key="1">
    <source>
        <dbReference type="Pfam" id="PF00534"/>
    </source>
</evidence>
<proteinExistence type="predicted"/>
<dbReference type="EMBL" id="CP000133">
    <property type="protein sequence ID" value="ABC89562.1"/>
    <property type="molecule type" value="Genomic_DNA"/>
</dbReference>
<evidence type="ECO:0000259" key="2">
    <source>
        <dbReference type="Pfam" id="PF13439"/>
    </source>
</evidence>
<dbReference type="GO" id="GO:0016757">
    <property type="term" value="F:glycosyltransferase activity"/>
    <property type="evidence" value="ECO:0007669"/>
    <property type="project" value="InterPro"/>
</dbReference>
<dbReference type="Pfam" id="PF00534">
    <property type="entry name" value="Glycos_transf_1"/>
    <property type="match status" value="1"/>
</dbReference>
<keyword evidence="4" id="KW-1185">Reference proteome</keyword>
<dbReference type="eggNOG" id="COG0438">
    <property type="taxonomic scope" value="Bacteria"/>
</dbReference>
<dbReference type="AlphaFoldDB" id="Q2KC74"/>
<dbReference type="RefSeq" id="WP_011424107.1">
    <property type="nucleotide sequence ID" value="NC_007761.1"/>
</dbReference>
<feature type="domain" description="Glycosyltransferase subfamily 4-like N-terminal" evidence="2">
    <location>
        <begin position="15"/>
        <end position="170"/>
    </location>
</feature>
<evidence type="ECO:0000313" key="4">
    <source>
        <dbReference type="Proteomes" id="UP000001936"/>
    </source>
</evidence>
<dbReference type="SUPFAM" id="SSF53756">
    <property type="entry name" value="UDP-Glycosyltransferase/glycogen phosphorylase"/>
    <property type="match status" value="1"/>
</dbReference>
<gene>
    <name evidence="3" type="ordered locus">RHE_CH00748</name>
</gene>
<dbReference type="OrthoDB" id="9790710at2"/>
<evidence type="ECO:0000313" key="3">
    <source>
        <dbReference type="EMBL" id="ABC89562.1"/>
    </source>
</evidence>
<dbReference type="InterPro" id="IPR001296">
    <property type="entry name" value="Glyco_trans_1"/>
</dbReference>
<dbReference type="Gene3D" id="3.40.50.2000">
    <property type="entry name" value="Glycogen Phosphorylase B"/>
    <property type="match status" value="2"/>
</dbReference>
<dbReference type="PANTHER" id="PTHR12526">
    <property type="entry name" value="GLYCOSYLTRANSFERASE"/>
    <property type="match status" value="1"/>
</dbReference>
<reference evidence="3 4" key="1">
    <citation type="journal article" date="2006" name="Proc. Natl. Acad. Sci. U.S.A.">
        <title>The partitioned Rhizobium etli genome: genetic and metabolic redundancy in seven interacting replicons.</title>
        <authorList>
            <person name="Gonzalez V."/>
            <person name="Santamaria R.I."/>
            <person name="Bustos P."/>
            <person name="Hernandez-Gonzalez I."/>
            <person name="Medrano-Soto A."/>
            <person name="Moreno-Hagelsieb G."/>
            <person name="Janga S.C."/>
            <person name="Ramirez M.A."/>
            <person name="Jimenez-Jacinto V."/>
            <person name="Collado-Vides J."/>
            <person name="Davila G."/>
        </authorList>
    </citation>
    <scope>NUCLEOTIDE SEQUENCE [LARGE SCALE GENOMIC DNA]</scope>
    <source>
        <strain evidence="4">ATCC 51251 / DSM 11541 / JCM 21823 / NBRC 15573 / CFN 42</strain>
    </source>
</reference>
<dbReference type="CDD" id="cd03795">
    <property type="entry name" value="GT4_WfcD-like"/>
    <property type="match status" value="1"/>
</dbReference>
<feature type="domain" description="Glycosyl transferase family 1" evidence="1">
    <location>
        <begin position="181"/>
        <end position="346"/>
    </location>
</feature>
<dbReference type="PANTHER" id="PTHR12526:SF627">
    <property type="entry name" value="D-RHAMNOSYLTRANSFERASE WBPZ"/>
    <property type="match status" value="1"/>
</dbReference>
<dbReference type="Pfam" id="PF13439">
    <property type="entry name" value="Glyco_transf_4"/>
    <property type="match status" value="1"/>
</dbReference>